<name>A0A8T0FGJ5_ARGBR</name>
<sequence length="375" mass="43228">MAKKGGGVMYVDYSPKKEVEDPVAACQGWVDPCEFCDKRFGNWMDANEENIAKIPTKPGIFMIGLSHKNTVEVVDIALDTTDLQRVAYSCIDQAKERVADKKSKVTKSVVVCRWMTFKSSNEKDVTSLCAHWYNNGVLPKFLTNWPGLDILEKTDNLTFSEELKKWCYPKKDAFWRKPKPVPNKLVEVVEGCKWTEPCEICDSYFGEWKSLEDVMSNELAPDSNGIYMIAVGYSKIKEVVDIYYDSHSIKLNIKDSLLKNHKAMHYILREKKFSGRNPCLLVRWMEMNDPESNNCCFLYAHWLNAGSLPMACCSKLPGEQIVDRNKHFVVRTQDKKWCYEIDVLKPVKTSKSKQKKHIMNDLEDDLREMNVAELE</sequence>
<dbReference type="AlphaFoldDB" id="A0A8T0FGJ5"/>
<reference evidence="1" key="2">
    <citation type="submission" date="2020-06" db="EMBL/GenBank/DDBJ databases">
        <authorList>
            <person name="Sheffer M."/>
        </authorList>
    </citation>
    <scope>NUCLEOTIDE SEQUENCE</scope>
</reference>
<reference evidence="1" key="1">
    <citation type="journal article" date="2020" name="bioRxiv">
        <title>Chromosome-level reference genome of the European wasp spider Argiope bruennichi: a resource for studies on range expansion and evolutionary adaptation.</title>
        <authorList>
            <person name="Sheffer M.M."/>
            <person name="Hoppe A."/>
            <person name="Krehenwinkel H."/>
            <person name="Uhl G."/>
            <person name="Kuss A.W."/>
            <person name="Jensen L."/>
            <person name="Jensen C."/>
            <person name="Gillespie R.G."/>
            <person name="Hoff K.J."/>
            <person name="Prost S."/>
        </authorList>
    </citation>
    <scope>NUCLEOTIDE SEQUENCE</scope>
</reference>
<protein>
    <submittedName>
        <fullName evidence="1">Uncharacterized protein</fullName>
    </submittedName>
</protein>
<dbReference type="EMBL" id="JABXBU010000015">
    <property type="protein sequence ID" value="KAF8788430.1"/>
    <property type="molecule type" value="Genomic_DNA"/>
</dbReference>
<dbReference type="OrthoDB" id="6419926at2759"/>
<dbReference type="Proteomes" id="UP000807504">
    <property type="component" value="Unassembled WGS sequence"/>
</dbReference>
<dbReference type="OMA" id="WCYEIDV"/>
<comment type="caution">
    <text evidence="1">The sequence shown here is derived from an EMBL/GenBank/DDBJ whole genome shotgun (WGS) entry which is preliminary data.</text>
</comment>
<evidence type="ECO:0000313" key="1">
    <source>
        <dbReference type="EMBL" id="KAF8788430.1"/>
    </source>
</evidence>
<keyword evidence="2" id="KW-1185">Reference proteome</keyword>
<evidence type="ECO:0000313" key="2">
    <source>
        <dbReference type="Proteomes" id="UP000807504"/>
    </source>
</evidence>
<organism evidence="1 2">
    <name type="scientific">Argiope bruennichi</name>
    <name type="common">Wasp spider</name>
    <name type="synonym">Aranea bruennichi</name>
    <dbReference type="NCBI Taxonomy" id="94029"/>
    <lineage>
        <taxon>Eukaryota</taxon>
        <taxon>Metazoa</taxon>
        <taxon>Ecdysozoa</taxon>
        <taxon>Arthropoda</taxon>
        <taxon>Chelicerata</taxon>
        <taxon>Arachnida</taxon>
        <taxon>Araneae</taxon>
        <taxon>Araneomorphae</taxon>
        <taxon>Entelegynae</taxon>
        <taxon>Araneoidea</taxon>
        <taxon>Araneidae</taxon>
        <taxon>Argiope</taxon>
    </lineage>
</organism>
<accession>A0A8T0FGJ5</accession>
<gene>
    <name evidence="1" type="ORF">HNY73_009930</name>
</gene>
<proteinExistence type="predicted"/>